<dbReference type="RefSeq" id="WP_231495300.1">
    <property type="nucleotide sequence ID" value="NZ_CACRSP010000003.1"/>
</dbReference>
<reference evidence="1" key="1">
    <citation type="submission" date="2019-11" db="EMBL/GenBank/DDBJ databases">
        <authorList>
            <person name="Feng L."/>
        </authorList>
    </citation>
    <scope>NUCLEOTIDE SEQUENCE</scope>
    <source>
        <strain evidence="1">BdentiumLFYP24</strain>
    </source>
</reference>
<dbReference type="AlphaFoldDB" id="A0A6N2RYC0"/>
<organism evidence="1">
    <name type="scientific">Bifidobacterium dentium</name>
    <dbReference type="NCBI Taxonomy" id="1689"/>
    <lineage>
        <taxon>Bacteria</taxon>
        <taxon>Bacillati</taxon>
        <taxon>Actinomycetota</taxon>
        <taxon>Actinomycetes</taxon>
        <taxon>Bifidobacteriales</taxon>
        <taxon>Bifidobacteriaceae</taxon>
        <taxon>Bifidobacterium</taxon>
    </lineage>
</organism>
<evidence type="ECO:0000313" key="1">
    <source>
        <dbReference type="EMBL" id="VYS86047.1"/>
    </source>
</evidence>
<accession>A0A6N2RYC0</accession>
<sequence>MREDSGWSMSGGWPSARTVGLLEDCSSCGMWYAVAAVVFDDPLGSVPPVERAARAYDCWLRVVQEHRPGFDAAGYGLTESERTDVALLERLLLPSLFEGTGFAYMHDVVAAVNGYRHACRVL</sequence>
<name>A0A6N2RYC0_9BIFI</name>
<protein>
    <submittedName>
        <fullName evidence="1">Uncharacterized protein</fullName>
    </submittedName>
</protein>
<gene>
    <name evidence="1" type="ORF">BDLFYP24_01237</name>
</gene>
<dbReference type="EMBL" id="CACRSP010000003">
    <property type="protein sequence ID" value="VYS86047.1"/>
    <property type="molecule type" value="Genomic_DNA"/>
</dbReference>
<proteinExistence type="predicted"/>